<gene>
    <name evidence="1" type="ORF">PF001_g23124</name>
</gene>
<dbReference type="Proteomes" id="UP000437068">
    <property type="component" value="Unassembled WGS sequence"/>
</dbReference>
<evidence type="ECO:0000313" key="2">
    <source>
        <dbReference type="Proteomes" id="UP000437068"/>
    </source>
</evidence>
<organism evidence="1 2">
    <name type="scientific">Phytophthora fragariae</name>
    <dbReference type="NCBI Taxonomy" id="53985"/>
    <lineage>
        <taxon>Eukaryota</taxon>
        <taxon>Sar</taxon>
        <taxon>Stramenopiles</taxon>
        <taxon>Oomycota</taxon>
        <taxon>Peronosporomycetes</taxon>
        <taxon>Peronosporales</taxon>
        <taxon>Peronosporaceae</taxon>
        <taxon>Phytophthora</taxon>
    </lineage>
</organism>
<accession>A0A6A4C8U8</accession>
<comment type="caution">
    <text evidence="1">The sequence shown here is derived from an EMBL/GenBank/DDBJ whole genome shotgun (WGS) entry which is preliminary data.</text>
</comment>
<sequence length="82" mass="8394">MRTPSGRPGGENGMMGVGKWPRRSFCAGGRRSAEAHAGGANGTDLSIIAKGGGVQEGVLGTAFVHRALVDDMLDVAVLTCPR</sequence>
<dbReference type="EMBL" id="QXGE01002329">
    <property type="protein sequence ID" value="KAE9282826.1"/>
    <property type="molecule type" value="Genomic_DNA"/>
</dbReference>
<evidence type="ECO:0000313" key="1">
    <source>
        <dbReference type="EMBL" id="KAE9282826.1"/>
    </source>
</evidence>
<name>A0A6A4C8U8_9STRA</name>
<protein>
    <submittedName>
        <fullName evidence="1">Uncharacterized protein</fullName>
    </submittedName>
</protein>
<dbReference type="AlphaFoldDB" id="A0A6A4C8U8"/>
<proteinExistence type="predicted"/>
<reference evidence="1 2" key="1">
    <citation type="submission" date="2018-08" db="EMBL/GenBank/DDBJ databases">
        <title>Genomic investigation of the strawberry pathogen Phytophthora fragariae indicates pathogenicity is determined by transcriptional variation in three key races.</title>
        <authorList>
            <person name="Adams T.M."/>
            <person name="Armitage A.D."/>
            <person name="Sobczyk M.K."/>
            <person name="Bates H.J."/>
            <person name="Dunwell J.M."/>
            <person name="Nellist C.F."/>
            <person name="Harrison R.J."/>
        </authorList>
    </citation>
    <scope>NUCLEOTIDE SEQUENCE [LARGE SCALE GENOMIC DNA]</scope>
    <source>
        <strain evidence="1 2">A4</strain>
    </source>
</reference>